<dbReference type="Pfam" id="PF00528">
    <property type="entry name" value="BPD_transp_1"/>
    <property type="match status" value="1"/>
</dbReference>
<dbReference type="InterPro" id="IPR035906">
    <property type="entry name" value="MetI-like_sf"/>
</dbReference>
<dbReference type="PROSITE" id="PS50928">
    <property type="entry name" value="ABC_TM1"/>
    <property type="match status" value="1"/>
</dbReference>
<dbReference type="GO" id="GO:0005886">
    <property type="term" value="C:plasma membrane"/>
    <property type="evidence" value="ECO:0007669"/>
    <property type="project" value="UniProtKB-SubCell"/>
</dbReference>
<feature type="domain" description="ABC transmembrane type-1" evidence="6">
    <location>
        <begin position="97"/>
        <end position="289"/>
    </location>
</feature>
<dbReference type="RefSeq" id="WP_131895164.1">
    <property type="nucleotide sequence ID" value="NZ_SMKZ01000016.1"/>
</dbReference>
<keyword evidence="3 5" id="KW-1133">Transmembrane helix</keyword>
<dbReference type="Proteomes" id="UP000294739">
    <property type="component" value="Unassembled WGS sequence"/>
</dbReference>
<protein>
    <submittedName>
        <fullName evidence="7">ABC transporter permease</fullName>
    </submittedName>
</protein>
<dbReference type="InterPro" id="IPR000515">
    <property type="entry name" value="MetI-like"/>
</dbReference>
<evidence type="ECO:0000313" key="8">
    <source>
        <dbReference type="Proteomes" id="UP000294739"/>
    </source>
</evidence>
<feature type="transmembrane region" description="Helical" evidence="5">
    <location>
        <begin position="215"/>
        <end position="237"/>
    </location>
</feature>
<dbReference type="GO" id="GO:0055085">
    <property type="term" value="P:transmembrane transport"/>
    <property type="evidence" value="ECO:0007669"/>
    <property type="project" value="InterPro"/>
</dbReference>
<feature type="transmembrane region" description="Helical" evidence="5">
    <location>
        <begin position="31"/>
        <end position="52"/>
    </location>
</feature>
<dbReference type="AlphaFoldDB" id="A0A4R5D8N1"/>
<accession>A0A4R5D8N1</accession>
<gene>
    <name evidence="7" type="ORF">E1269_13185</name>
</gene>
<dbReference type="Gene3D" id="1.10.3720.10">
    <property type="entry name" value="MetI-like"/>
    <property type="match status" value="1"/>
</dbReference>
<feature type="transmembrane region" description="Helical" evidence="5">
    <location>
        <begin position="103"/>
        <end position="123"/>
    </location>
</feature>
<feature type="transmembrane region" description="Helical" evidence="5">
    <location>
        <begin position="162"/>
        <end position="180"/>
    </location>
</feature>
<dbReference type="InParanoid" id="A0A4R5D8N1"/>
<evidence type="ECO:0000256" key="4">
    <source>
        <dbReference type="ARBA" id="ARBA00023136"/>
    </source>
</evidence>
<evidence type="ECO:0000256" key="2">
    <source>
        <dbReference type="ARBA" id="ARBA00022692"/>
    </source>
</evidence>
<reference evidence="7 8" key="1">
    <citation type="submission" date="2019-03" db="EMBL/GenBank/DDBJ databases">
        <title>Draft genome sequences of novel Actinobacteria.</title>
        <authorList>
            <person name="Sahin N."/>
            <person name="Ay H."/>
            <person name="Saygin H."/>
        </authorList>
    </citation>
    <scope>NUCLEOTIDE SEQUENCE [LARGE SCALE GENOMIC DNA]</scope>
    <source>
        <strain evidence="7 8">5K138</strain>
    </source>
</reference>
<feature type="transmembrane region" description="Helical" evidence="5">
    <location>
        <begin position="135"/>
        <end position="156"/>
    </location>
</feature>
<name>A0A4R5D8N1_9ACTN</name>
<dbReference type="PANTHER" id="PTHR42729:SF1">
    <property type="entry name" value="OLIGO_DIPEPTIDE TRANSPORT, PERMEASE PROTEIN (DPPC-2)"/>
    <property type="match status" value="1"/>
</dbReference>
<comment type="caution">
    <text evidence="7">The sequence shown here is derived from an EMBL/GenBank/DDBJ whole genome shotgun (WGS) entry which is preliminary data.</text>
</comment>
<sequence length="305" mass="32408">MDPTLTRIAEAEIEAEEAGARPASPWRNRKLVAGAVIVGVILVSTFIGGLVWDTTLARAATSPLNLPPFWVDGGSMDHPLGTENSGRDMLALIVVGSPTTLRVGLIVALISMLVGVVLGFLAGYLGGAVDAVIRILSDTAMTIPTLAIMIVIAAYIPEMNATTMALIIAVFAWAGPTRMIRAQVLSMREQGYVRMARLSAVSDTEIMFREMLPNLLPYLAASFIGGMSGGILAAVGLEALGLGPQRVPTLGMIVSQAIEGSAILRGMWWWWGFPAIILMVIFIGLFLIAIGLDEIANPRLRGART</sequence>
<dbReference type="OrthoDB" id="6637947at2"/>
<evidence type="ECO:0000259" key="6">
    <source>
        <dbReference type="PROSITE" id="PS50928"/>
    </source>
</evidence>
<proteinExistence type="inferred from homology"/>
<dbReference type="SUPFAM" id="SSF161098">
    <property type="entry name" value="MetI-like"/>
    <property type="match status" value="1"/>
</dbReference>
<evidence type="ECO:0000256" key="3">
    <source>
        <dbReference type="ARBA" id="ARBA00022989"/>
    </source>
</evidence>
<dbReference type="PANTHER" id="PTHR42729">
    <property type="entry name" value="OLIGO/DIPEPTIDE TRANSPORT, PERMEASE PROTEIN (DPPC-2)"/>
    <property type="match status" value="1"/>
</dbReference>
<feature type="transmembrane region" description="Helical" evidence="5">
    <location>
        <begin position="268"/>
        <end position="292"/>
    </location>
</feature>
<dbReference type="EMBL" id="SMKZ01000016">
    <property type="protein sequence ID" value="TDE09922.1"/>
    <property type="molecule type" value="Genomic_DNA"/>
</dbReference>
<evidence type="ECO:0000256" key="1">
    <source>
        <dbReference type="ARBA" id="ARBA00004141"/>
    </source>
</evidence>
<evidence type="ECO:0000256" key="5">
    <source>
        <dbReference type="RuleBase" id="RU363032"/>
    </source>
</evidence>
<comment type="similarity">
    <text evidence="5">Belongs to the binding-protein-dependent transport system permease family.</text>
</comment>
<keyword evidence="8" id="KW-1185">Reference proteome</keyword>
<keyword evidence="2 5" id="KW-0812">Transmembrane</keyword>
<comment type="subcellular location">
    <subcellularLocation>
        <location evidence="5">Cell membrane</location>
        <topology evidence="5">Multi-pass membrane protein</topology>
    </subcellularLocation>
    <subcellularLocation>
        <location evidence="1">Membrane</location>
        <topology evidence="1">Multi-pass membrane protein</topology>
    </subcellularLocation>
</comment>
<evidence type="ECO:0000313" key="7">
    <source>
        <dbReference type="EMBL" id="TDE09922.1"/>
    </source>
</evidence>
<keyword evidence="5" id="KW-0813">Transport</keyword>
<organism evidence="7 8">
    <name type="scientific">Jiangella asiatica</name>
    <dbReference type="NCBI Taxonomy" id="2530372"/>
    <lineage>
        <taxon>Bacteria</taxon>
        <taxon>Bacillati</taxon>
        <taxon>Actinomycetota</taxon>
        <taxon>Actinomycetes</taxon>
        <taxon>Jiangellales</taxon>
        <taxon>Jiangellaceae</taxon>
        <taxon>Jiangella</taxon>
    </lineage>
</organism>
<keyword evidence="4 5" id="KW-0472">Membrane</keyword>